<keyword evidence="3" id="KW-0413">Isomerase</keyword>
<comment type="similarity">
    <text evidence="1">Belongs to the NAD(P)-dependent epimerase/dehydratase family.</text>
</comment>
<comment type="caution">
    <text evidence="3">The sequence shown here is derived from an EMBL/GenBank/DDBJ whole genome shotgun (WGS) entry which is preliminary data.</text>
</comment>
<proteinExistence type="inferred from homology"/>
<evidence type="ECO:0000256" key="1">
    <source>
        <dbReference type="ARBA" id="ARBA00007637"/>
    </source>
</evidence>
<evidence type="ECO:0000259" key="2">
    <source>
        <dbReference type="Pfam" id="PF01370"/>
    </source>
</evidence>
<organism evidence="3 4">
    <name type="scientific">Neomoorella thermoacetica</name>
    <name type="common">Clostridium thermoaceticum</name>
    <dbReference type="NCBI Taxonomy" id="1525"/>
    <lineage>
        <taxon>Bacteria</taxon>
        <taxon>Bacillati</taxon>
        <taxon>Bacillota</taxon>
        <taxon>Clostridia</taxon>
        <taxon>Neomoorellales</taxon>
        <taxon>Neomoorellaceae</taxon>
        <taxon>Neomoorella</taxon>
    </lineage>
</organism>
<dbReference type="Proteomes" id="UP000182811">
    <property type="component" value="Unassembled WGS sequence"/>
</dbReference>
<dbReference type="InterPro" id="IPR036291">
    <property type="entry name" value="NAD(P)-bd_dom_sf"/>
</dbReference>
<gene>
    <name evidence="3" type="ORF">MOTE_24380</name>
</gene>
<accession>A0A1J5NI93</accession>
<dbReference type="InterPro" id="IPR001509">
    <property type="entry name" value="Epimerase_deHydtase"/>
</dbReference>
<dbReference type="SUPFAM" id="SSF51735">
    <property type="entry name" value="NAD(P)-binding Rossmann-fold domains"/>
    <property type="match status" value="1"/>
</dbReference>
<dbReference type="Gene3D" id="3.40.50.720">
    <property type="entry name" value="NAD(P)-binding Rossmann-like Domain"/>
    <property type="match status" value="1"/>
</dbReference>
<evidence type="ECO:0000313" key="4">
    <source>
        <dbReference type="Proteomes" id="UP000182811"/>
    </source>
</evidence>
<dbReference type="PANTHER" id="PTHR43000">
    <property type="entry name" value="DTDP-D-GLUCOSE 4,6-DEHYDRATASE-RELATED"/>
    <property type="match status" value="1"/>
</dbReference>
<feature type="domain" description="NAD-dependent epimerase/dehydratase" evidence="2">
    <location>
        <begin position="3"/>
        <end position="110"/>
    </location>
</feature>
<dbReference type="EMBL" id="MDDC01000028">
    <property type="protein sequence ID" value="OIQ54868.1"/>
    <property type="molecule type" value="Genomic_DNA"/>
</dbReference>
<dbReference type="GO" id="GO:0003978">
    <property type="term" value="F:UDP-glucose 4-epimerase activity"/>
    <property type="evidence" value="ECO:0007669"/>
    <property type="project" value="UniProtKB-EC"/>
</dbReference>
<evidence type="ECO:0000313" key="3">
    <source>
        <dbReference type="EMBL" id="OIQ54868.1"/>
    </source>
</evidence>
<sequence>MRILVTGGAGFIGSHVVEECLAAGYKVAVLDDLSSGRRENLPEGVALYQVDVAEAAAVNEVFQAAQISVSRSVREPAADARVNVLGLLNVPEALFSPLPAVCSTGMYGSRRVKNTRRCRFRPTASAN</sequence>
<protein>
    <submittedName>
        <fullName evidence="3">UDP-glucose 4-epimerase</fullName>
        <ecNumber evidence="3">5.1.3.2</ecNumber>
    </submittedName>
</protein>
<reference evidence="3 4" key="1">
    <citation type="submission" date="2016-08" db="EMBL/GenBank/DDBJ databases">
        <title>Genome-based comparison of Moorella thermoacetic strains.</title>
        <authorList>
            <person name="Poehlein A."/>
            <person name="Bengelsdorf F.R."/>
            <person name="Esser C."/>
            <person name="Duerre P."/>
            <person name="Daniel R."/>
        </authorList>
    </citation>
    <scope>NUCLEOTIDE SEQUENCE [LARGE SCALE GENOMIC DNA]</scope>
    <source>
        <strain evidence="3 4">DSM 21394</strain>
    </source>
</reference>
<dbReference type="Pfam" id="PF01370">
    <property type="entry name" value="Epimerase"/>
    <property type="match status" value="1"/>
</dbReference>
<dbReference type="EC" id="5.1.3.2" evidence="3"/>
<name>A0A1J5NI93_NEOTH</name>
<dbReference type="AlphaFoldDB" id="A0A1J5NI93"/>